<dbReference type="Proteomes" id="UP000789860">
    <property type="component" value="Unassembled WGS sequence"/>
</dbReference>
<evidence type="ECO:0000313" key="2">
    <source>
        <dbReference type="Proteomes" id="UP000789860"/>
    </source>
</evidence>
<name>A0ACA9LZ67_9GLOM</name>
<reference evidence="1" key="1">
    <citation type="submission" date="2021-06" db="EMBL/GenBank/DDBJ databases">
        <authorList>
            <person name="Kallberg Y."/>
            <person name="Tangrot J."/>
            <person name="Rosling A."/>
        </authorList>
    </citation>
    <scope>NUCLEOTIDE SEQUENCE</scope>
    <source>
        <strain evidence="1">AU212A</strain>
    </source>
</reference>
<evidence type="ECO:0000313" key="1">
    <source>
        <dbReference type="EMBL" id="CAG8554737.1"/>
    </source>
</evidence>
<gene>
    <name evidence="1" type="ORF">SCALOS_LOCUS5300</name>
</gene>
<protein>
    <submittedName>
        <fullName evidence="1">5556_t:CDS:1</fullName>
    </submittedName>
</protein>
<comment type="caution">
    <text evidence="1">The sequence shown here is derived from an EMBL/GenBank/DDBJ whole genome shotgun (WGS) entry which is preliminary data.</text>
</comment>
<organism evidence="1 2">
    <name type="scientific">Scutellospora calospora</name>
    <dbReference type="NCBI Taxonomy" id="85575"/>
    <lineage>
        <taxon>Eukaryota</taxon>
        <taxon>Fungi</taxon>
        <taxon>Fungi incertae sedis</taxon>
        <taxon>Mucoromycota</taxon>
        <taxon>Glomeromycotina</taxon>
        <taxon>Glomeromycetes</taxon>
        <taxon>Diversisporales</taxon>
        <taxon>Gigasporaceae</taxon>
        <taxon>Scutellospora</taxon>
    </lineage>
</organism>
<dbReference type="EMBL" id="CAJVPM010008396">
    <property type="protein sequence ID" value="CAG8554737.1"/>
    <property type="molecule type" value="Genomic_DNA"/>
</dbReference>
<proteinExistence type="predicted"/>
<keyword evidence="2" id="KW-1185">Reference proteome</keyword>
<sequence>MKQNFILVFILLATLSIVNAQLHKRATKFGPCRLSPPVSHFTTITLSPDPITLGKNVSVTLTEKLDKDIPASSKDVLQVLFLDSYNIPSDLFSIDLCTATGIKCPIPQGTEISTTVSVLVPGAEDLPKGSTIEVSVREKGAEVDFIICSLSDPIS</sequence>
<accession>A0ACA9LZ67</accession>